<comment type="caution">
    <text evidence="1">The sequence shown here is derived from an EMBL/GenBank/DDBJ whole genome shotgun (WGS) entry which is preliminary data.</text>
</comment>
<keyword evidence="2" id="KW-1185">Reference proteome</keyword>
<evidence type="ECO:0000313" key="2">
    <source>
        <dbReference type="Proteomes" id="UP000575241"/>
    </source>
</evidence>
<dbReference type="RefSeq" id="WP_221416236.1">
    <property type="nucleotide sequence ID" value="NZ_JACHLN010000002.1"/>
</dbReference>
<accession>A0A7W7NR72</accession>
<organism evidence="1 2">
    <name type="scientific">Sphingomonas kyeonggiensis</name>
    <dbReference type="NCBI Taxonomy" id="1268553"/>
    <lineage>
        <taxon>Bacteria</taxon>
        <taxon>Pseudomonadati</taxon>
        <taxon>Pseudomonadota</taxon>
        <taxon>Alphaproteobacteria</taxon>
        <taxon>Sphingomonadales</taxon>
        <taxon>Sphingomonadaceae</taxon>
        <taxon>Sphingomonas</taxon>
    </lineage>
</organism>
<sequence length="209" mass="23718">MTTPPFDRSVFVNCPFDEEFAPLLQAIAFCITNLGFFPRLAPENADNAANRLDRIVELIRGSKFGIHDLSRCKSAAADEYARLNMPFELGLDHACARFGGDQMSQKTILILEETRYDYQKSLSDISGWDIQTHEADYVKIVRIISSWLISHAGADPIGPSKIQGDYLTFQEWYWERELDRGASDDDIKAYPTAQFIAAMREWVEAGRPD</sequence>
<dbReference type="AlphaFoldDB" id="A0A7W7NR72"/>
<dbReference type="Proteomes" id="UP000575241">
    <property type="component" value="Unassembled WGS sequence"/>
</dbReference>
<dbReference type="EMBL" id="JACHLN010000002">
    <property type="protein sequence ID" value="MBB4838955.1"/>
    <property type="molecule type" value="Genomic_DNA"/>
</dbReference>
<gene>
    <name evidence="1" type="ORF">HNP52_002024</name>
</gene>
<proteinExistence type="predicted"/>
<name>A0A7W7NR72_9SPHN</name>
<protein>
    <submittedName>
        <fullName evidence="1">Uncharacterized protein</fullName>
    </submittedName>
</protein>
<reference evidence="1 2" key="1">
    <citation type="submission" date="2020-08" db="EMBL/GenBank/DDBJ databases">
        <title>Functional genomics of gut bacteria from endangered species of beetles.</title>
        <authorList>
            <person name="Carlos-Shanley C."/>
        </authorList>
    </citation>
    <scope>NUCLEOTIDE SEQUENCE [LARGE SCALE GENOMIC DNA]</scope>
    <source>
        <strain evidence="1 2">S00224</strain>
    </source>
</reference>
<evidence type="ECO:0000313" key="1">
    <source>
        <dbReference type="EMBL" id="MBB4838955.1"/>
    </source>
</evidence>